<proteinExistence type="predicted"/>
<keyword evidence="2" id="KW-1185">Reference proteome</keyword>
<organism evidence="1 2">
    <name type="scientific">Dyella caseinilytica</name>
    <dbReference type="NCBI Taxonomy" id="1849581"/>
    <lineage>
        <taxon>Bacteria</taxon>
        <taxon>Pseudomonadati</taxon>
        <taxon>Pseudomonadota</taxon>
        <taxon>Gammaproteobacteria</taxon>
        <taxon>Lysobacterales</taxon>
        <taxon>Rhodanobacteraceae</taxon>
        <taxon>Dyella</taxon>
    </lineage>
</organism>
<sequence>MSDELSGWQLQGRVSLWRYVNPSRSFCGWHLSADDAACKALMQLISYLSESSADAYRTIIITPPTERVLGVVNARSAAVQSISKLRLSYSSTPDSWSFVTDQQICTLIIGEMWWTKLADAIELMSRGTGDFCIGPKRSEDQLWFWWWPK</sequence>
<evidence type="ECO:0000313" key="1">
    <source>
        <dbReference type="EMBL" id="QRN53608.1"/>
    </source>
</evidence>
<dbReference type="RefSeq" id="WP_188795660.1">
    <property type="nucleotide sequence ID" value="NZ_BMIZ01000001.1"/>
</dbReference>
<reference evidence="1 2" key="1">
    <citation type="submission" date="2020-10" db="EMBL/GenBank/DDBJ databases">
        <title>Phylogeny of dyella-like bacteria.</title>
        <authorList>
            <person name="Fu J."/>
        </authorList>
    </citation>
    <scope>NUCLEOTIDE SEQUENCE [LARGE SCALE GENOMIC DNA]</scope>
    <source>
        <strain evidence="1 2">DHOB09</strain>
    </source>
</reference>
<dbReference type="Proteomes" id="UP000663181">
    <property type="component" value="Chromosome"/>
</dbReference>
<protein>
    <submittedName>
        <fullName evidence="1">Uncharacterized protein</fullName>
    </submittedName>
</protein>
<accession>A0ABX7GU75</accession>
<evidence type="ECO:0000313" key="2">
    <source>
        <dbReference type="Proteomes" id="UP000663181"/>
    </source>
</evidence>
<gene>
    <name evidence="1" type="ORF">ISN74_19745</name>
</gene>
<name>A0ABX7GU75_9GAMM</name>
<dbReference type="EMBL" id="CP064030">
    <property type="protein sequence ID" value="QRN53608.1"/>
    <property type="molecule type" value="Genomic_DNA"/>
</dbReference>